<evidence type="ECO:0000256" key="5">
    <source>
        <dbReference type="ARBA" id="ARBA00023235"/>
    </source>
</evidence>
<organism evidence="10 11">
    <name type="scientific">Vibrio albus</name>
    <dbReference type="NCBI Taxonomy" id="2200953"/>
    <lineage>
        <taxon>Bacteria</taxon>
        <taxon>Pseudomonadati</taxon>
        <taxon>Pseudomonadota</taxon>
        <taxon>Gammaproteobacteria</taxon>
        <taxon>Vibrionales</taxon>
        <taxon>Vibrionaceae</taxon>
        <taxon>Vibrio</taxon>
    </lineage>
</organism>
<keyword evidence="8" id="KW-1133">Transmembrane helix</keyword>
<dbReference type="PROSITE" id="PS50059">
    <property type="entry name" value="FKBP_PPIASE"/>
    <property type="match status" value="1"/>
</dbReference>
<feature type="domain" description="PPIase FKBP-type" evidence="9">
    <location>
        <begin position="72"/>
        <end position="157"/>
    </location>
</feature>
<dbReference type="Pfam" id="PF00254">
    <property type="entry name" value="FKBP_C"/>
    <property type="match status" value="1"/>
</dbReference>
<gene>
    <name evidence="10" type="ORF">DI392_16550</name>
</gene>
<comment type="caution">
    <text evidence="10">The sequence shown here is derived from an EMBL/GenBank/DDBJ whole genome shotgun (WGS) entry which is preliminary data.</text>
</comment>
<evidence type="ECO:0000313" key="11">
    <source>
        <dbReference type="Proteomes" id="UP000245362"/>
    </source>
</evidence>
<dbReference type="InterPro" id="IPR000774">
    <property type="entry name" value="PPIase_FKBP_N"/>
</dbReference>
<evidence type="ECO:0000256" key="1">
    <source>
        <dbReference type="ARBA" id="ARBA00000971"/>
    </source>
</evidence>
<dbReference type="PANTHER" id="PTHR43811">
    <property type="entry name" value="FKBP-TYPE PEPTIDYL-PROLYL CIS-TRANS ISOMERASE FKPA"/>
    <property type="match status" value="1"/>
</dbReference>
<dbReference type="Gene3D" id="3.10.50.40">
    <property type="match status" value="1"/>
</dbReference>
<reference evidence="10 11" key="1">
    <citation type="submission" date="2018-05" db="EMBL/GenBank/DDBJ databases">
        <title>Vibrio limimaris sp. nov., isolated from marine sediment.</title>
        <authorList>
            <person name="Li C.-M."/>
        </authorList>
    </citation>
    <scope>NUCLEOTIDE SEQUENCE [LARGE SCALE GENOMIC DNA]</scope>
    <source>
        <strain evidence="10 11">E4404</strain>
    </source>
</reference>
<keyword evidence="4 6" id="KW-0697">Rotamase</keyword>
<evidence type="ECO:0000256" key="4">
    <source>
        <dbReference type="ARBA" id="ARBA00023110"/>
    </source>
</evidence>
<name>A0A2U3B658_9VIBR</name>
<dbReference type="PANTHER" id="PTHR43811:SF57">
    <property type="entry name" value="FKBP-TYPE PEPTIDYL-PROLYL CIS-TRANS ISOMERASE FKPA-RELATED"/>
    <property type="match status" value="1"/>
</dbReference>
<evidence type="ECO:0000313" key="10">
    <source>
        <dbReference type="EMBL" id="PWI32281.1"/>
    </source>
</evidence>
<dbReference type="GO" id="GO:0006457">
    <property type="term" value="P:protein folding"/>
    <property type="evidence" value="ECO:0007669"/>
    <property type="project" value="InterPro"/>
</dbReference>
<dbReference type="Proteomes" id="UP000245362">
    <property type="component" value="Unassembled WGS sequence"/>
</dbReference>
<keyword evidence="3" id="KW-0732">Signal</keyword>
<comment type="catalytic activity">
    <reaction evidence="1 6 7">
        <text>[protein]-peptidylproline (omega=180) = [protein]-peptidylproline (omega=0)</text>
        <dbReference type="Rhea" id="RHEA:16237"/>
        <dbReference type="Rhea" id="RHEA-COMP:10747"/>
        <dbReference type="Rhea" id="RHEA-COMP:10748"/>
        <dbReference type="ChEBI" id="CHEBI:83833"/>
        <dbReference type="ChEBI" id="CHEBI:83834"/>
        <dbReference type="EC" id="5.2.1.8"/>
    </reaction>
</comment>
<keyword evidence="8" id="KW-0472">Membrane</keyword>
<dbReference type="EC" id="5.2.1.8" evidence="7"/>
<feature type="transmembrane region" description="Helical" evidence="8">
    <location>
        <begin position="6"/>
        <end position="22"/>
    </location>
</feature>
<dbReference type="FunFam" id="3.10.50.40:FF:000045">
    <property type="entry name" value="Peptidyl-prolyl cis-trans isomerase"/>
    <property type="match status" value="1"/>
</dbReference>
<evidence type="ECO:0000259" key="9">
    <source>
        <dbReference type="PROSITE" id="PS50059"/>
    </source>
</evidence>
<evidence type="ECO:0000256" key="6">
    <source>
        <dbReference type="PROSITE-ProRule" id="PRU00277"/>
    </source>
</evidence>
<dbReference type="OrthoDB" id="9814548at2"/>
<dbReference type="GO" id="GO:0003755">
    <property type="term" value="F:peptidyl-prolyl cis-trans isomerase activity"/>
    <property type="evidence" value="ECO:0007669"/>
    <property type="project" value="UniProtKB-UniRule"/>
</dbReference>
<evidence type="ECO:0000256" key="8">
    <source>
        <dbReference type="SAM" id="Phobius"/>
    </source>
</evidence>
<evidence type="ECO:0000256" key="7">
    <source>
        <dbReference type="RuleBase" id="RU003915"/>
    </source>
</evidence>
<comment type="similarity">
    <text evidence="2 7">Belongs to the FKBP-type PPIase family.</text>
</comment>
<evidence type="ECO:0000256" key="3">
    <source>
        <dbReference type="ARBA" id="ARBA00022729"/>
    </source>
</evidence>
<evidence type="ECO:0000256" key="2">
    <source>
        <dbReference type="ARBA" id="ARBA00006577"/>
    </source>
</evidence>
<proteinExistence type="inferred from homology"/>
<dbReference type="RefSeq" id="WP_109320802.1">
    <property type="nucleotide sequence ID" value="NZ_QFWT01000010.1"/>
</dbReference>
<sequence>MSKPLYILLLIILAGFFIYRAWNNYKAAEKNYAEGQAFLLENGQKEGVITTDSGLQYLVLEKGTGTEHPTPTSKVTVHYHGTLINGTVFDSSVQRGEPITFGLNQVIKGWQEGVQNMVTGEKVRLFIPSDLGYGKGGSGPIPPAAVLIFDVELLEIQ</sequence>
<dbReference type="Pfam" id="PF01346">
    <property type="entry name" value="FKBP_N"/>
    <property type="match status" value="1"/>
</dbReference>
<dbReference type="SUPFAM" id="SSF54534">
    <property type="entry name" value="FKBP-like"/>
    <property type="match status" value="1"/>
</dbReference>
<keyword evidence="8" id="KW-0812">Transmembrane</keyword>
<keyword evidence="5 6" id="KW-0413">Isomerase</keyword>
<dbReference type="EMBL" id="QFWT01000010">
    <property type="protein sequence ID" value="PWI32281.1"/>
    <property type="molecule type" value="Genomic_DNA"/>
</dbReference>
<keyword evidence="11" id="KW-1185">Reference proteome</keyword>
<protein>
    <recommendedName>
        <fullName evidence="7">Peptidyl-prolyl cis-trans isomerase</fullName>
        <ecNumber evidence="7">5.2.1.8</ecNumber>
    </recommendedName>
</protein>
<dbReference type="AlphaFoldDB" id="A0A2U3B658"/>
<dbReference type="InterPro" id="IPR001179">
    <property type="entry name" value="PPIase_FKBP_dom"/>
</dbReference>
<dbReference type="InterPro" id="IPR046357">
    <property type="entry name" value="PPIase_dom_sf"/>
</dbReference>
<dbReference type="Gene3D" id="6.10.250.2970">
    <property type="match status" value="1"/>
</dbReference>
<accession>A0A2U3B658</accession>